<comment type="catalytic activity">
    <reaction evidence="18 19">
        <text>GTP + 4 H2O = 2,5-diamino-6-hydroxy-4-(5-phosphoribosylamino)-pyrimidine + formate + 2 phosphate + 3 H(+)</text>
        <dbReference type="Rhea" id="RHEA:23704"/>
        <dbReference type="ChEBI" id="CHEBI:15377"/>
        <dbReference type="ChEBI" id="CHEBI:15378"/>
        <dbReference type="ChEBI" id="CHEBI:15740"/>
        <dbReference type="ChEBI" id="CHEBI:37565"/>
        <dbReference type="ChEBI" id="CHEBI:43474"/>
        <dbReference type="ChEBI" id="CHEBI:58614"/>
        <dbReference type="EC" id="3.5.4.25"/>
    </reaction>
</comment>
<keyword evidence="12 19" id="KW-0460">Magnesium</keyword>
<dbReference type="NCBIfam" id="NF001591">
    <property type="entry name" value="PRK00393.1"/>
    <property type="match status" value="1"/>
</dbReference>
<evidence type="ECO:0000256" key="6">
    <source>
        <dbReference type="ARBA" id="ARBA00005520"/>
    </source>
</evidence>
<comment type="cofactor">
    <cofactor evidence="19">
        <name>Mg(2+)</name>
        <dbReference type="ChEBI" id="CHEBI:18420"/>
    </cofactor>
    <cofactor evidence="19">
        <name>Mn(2+)</name>
        <dbReference type="ChEBI" id="CHEBI:29035"/>
    </cofactor>
    <text evidence="19">Binds 2 divalent metal cations per subunit. Magnesium or manganese.</text>
</comment>
<dbReference type="Pfam" id="PF00926">
    <property type="entry name" value="DHBP_synthase"/>
    <property type="match status" value="1"/>
</dbReference>
<dbReference type="SUPFAM" id="SSF142695">
    <property type="entry name" value="RibA-like"/>
    <property type="match status" value="1"/>
</dbReference>
<dbReference type="CDD" id="cd00641">
    <property type="entry name" value="GTP_cyclohydro2"/>
    <property type="match status" value="1"/>
</dbReference>
<dbReference type="HAMAP" id="MF_00179">
    <property type="entry name" value="RibA"/>
    <property type="match status" value="1"/>
</dbReference>
<keyword evidence="13 19" id="KW-0342">GTP-binding</keyword>
<dbReference type="InterPro" id="IPR000926">
    <property type="entry name" value="RibA"/>
</dbReference>
<feature type="site" description="Essential for DHBP synthase activity" evidence="19">
    <location>
        <position position="164"/>
    </location>
</feature>
<evidence type="ECO:0000256" key="5">
    <source>
        <dbReference type="ARBA" id="ARBA00004904"/>
    </source>
</evidence>
<feature type="region of interest" description="GTP cyclohydrolase II" evidence="19">
    <location>
        <begin position="202"/>
        <end position="403"/>
    </location>
</feature>
<feature type="domain" description="GTP cyclohydrolase II" evidence="20">
    <location>
        <begin position="208"/>
        <end position="373"/>
    </location>
</feature>
<dbReference type="GO" id="GO:0005525">
    <property type="term" value="F:GTP binding"/>
    <property type="evidence" value="ECO:0007669"/>
    <property type="project" value="UniProtKB-KW"/>
</dbReference>
<keyword evidence="8 19" id="KW-0479">Metal-binding</keyword>
<feature type="binding site" evidence="19">
    <location>
        <position position="33"/>
    </location>
    <ligand>
        <name>D-ribulose 5-phosphate</name>
        <dbReference type="ChEBI" id="CHEBI:58121"/>
    </ligand>
</feature>
<evidence type="ECO:0000256" key="4">
    <source>
        <dbReference type="ARBA" id="ARBA00004853"/>
    </source>
</evidence>
<dbReference type="InterPro" id="IPR017945">
    <property type="entry name" value="DHBP_synth_RibB-like_a/b_dom"/>
</dbReference>
<feature type="binding site" evidence="19">
    <location>
        <position position="273"/>
    </location>
    <ligand>
        <name>GTP</name>
        <dbReference type="ChEBI" id="CHEBI:37565"/>
    </ligand>
</feature>
<keyword evidence="14 19" id="KW-0464">Manganese</keyword>
<feature type="binding site" evidence="19">
    <location>
        <position position="257"/>
    </location>
    <ligand>
        <name>Zn(2+)</name>
        <dbReference type="ChEBI" id="CHEBI:29105"/>
        <note>catalytic</note>
    </ligand>
</feature>
<dbReference type="Gene3D" id="3.40.50.10990">
    <property type="entry name" value="GTP cyclohydrolase II"/>
    <property type="match status" value="1"/>
</dbReference>
<dbReference type="InterPro" id="IPR000422">
    <property type="entry name" value="DHBP_synthase_RibB"/>
</dbReference>
<dbReference type="Gene3D" id="3.90.870.10">
    <property type="entry name" value="DHBP synthase"/>
    <property type="match status" value="1"/>
</dbReference>
<evidence type="ECO:0000256" key="18">
    <source>
        <dbReference type="ARBA" id="ARBA00049295"/>
    </source>
</evidence>
<dbReference type="GO" id="GO:0005829">
    <property type="term" value="C:cytosol"/>
    <property type="evidence" value="ECO:0007669"/>
    <property type="project" value="TreeGrafter"/>
</dbReference>
<organism evidence="21 22">
    <name type="scientific">Selenomonas ruminantium</name>
    <dbReference type="NCBI Taxonomy" id="971"/>
    <lineage>
        <taxon>Bacteria</taxon>
        <taxon>Bacillati</taxon>
        <taxon>Bacillota</taxon>
        <taxon>Negativicutes</taxon>
        <taxon>Selenomonadales</taxon>
        <taxon>Selenomonadaceae</taxon>
        <taxon>Selenomonas</taxon>
    </lineage>
</organism>
<feature type="binding site" evidence="19">
    <location>
        <position position="270"/>
    </location>
    <ligand>
        <name>Zn(2+)</name>
        <dbReference type="ChEBI" id="CHEBI:29105"/>
        <note>catalytic</note>
    </ligand>
</feature>
<dbReference type="AlphaFoldDB" id="A0A1H0UD57"/>
<reference evidence="21 22" key="1">
    <citation type="submission" date="2016-10" db="EMBL/GenBank/DDBJ databases">
        <authorList>
            <person name="de Groot N.N."/>
        </authorList>
    </citation>
    <scope>NUCLEOTIDE SEQUENCE [LARGE SCALE GENOMIC DNA]</scope>
    <source>
        <strain evidence="21 22">S137</strain>
    </source>
</reference>
<dbReference type="EMBL" id="FNJQ01000031">
    <property type="protein sequence ID" value="SDP64167.1"/>
    <property type="molecule type" value="Genomic_DNA"/>
</dbReference>
<comment type="function">
    <text evidence="17 19">Catalyzes the conversion of GTP to 2,5-diamino-6-ribosylamino-4(3H)-pyrimidinone 5'-phosphate (DARP), formate and pyrophosphate.</text>
</comment>
<dbReference type="InterPro" id="IPR036144">
    <property type="entry name" value="RibA-like_sf"/>
</dbReference>
<evidence type="ECO:0000256" key="9">
    <source>
        <dbReference type="ARBA" id="ARBA00022741"/>
    </source>
</evidence>
<dbReference type="GO" id="GO:0030145">
    <property type="term" value="F:manganese ion binding"/>
    <property type="evidence" value="ECO:0007669"/>
    <property type="project" value="UniProtKB-UniRule"/>
</dbReference>
<evidence type="ECO:0000256" key="11">
    <source>
        <dbReference type="ARBA" id="ARBA00022833"/>
    </source>
</evidence>
<evidence type="ECO:0000313" key="21">
    <source>
        <dbReference type="EMBL" id="SDP64167.1"/>
    </source>
</evidence>
<dbReference type="FunFam" id="3.40.50.10990:FF:000001">
    <property type="entry name" value="Riboflavin biosynthesis protein RibBA"/>
    <property type="match status" value="1"/>
</dbReference>
<dbReference type="NCBIfam" id="TIGR00506">
    <property type="entry name" value="ribB"/>
    <property type="match status" value="1"/>
</dbReference>
<sequence length="403" mass="44501">MADFATVEQAIEDIKNGKMVVVVDDEDRENEGDLIVAAATVTPEDINFMATYAKGLICTPIDGKRLDELNIGQMVVNNTDNHETAFTVSIDAYDTETGISAYERCQTIKLLLDPKAKAASFRRPGHVFPLRSVEGGVLRRAGHTETTTDLARLAGFYPAGLCCEIMDDDGHMMRTPKLIEFAKEHNLHLITVKSLIEYRKRTETFVKQVADVDFPSKYGHFRIKSYESKLDGKCHLAIVKGDVAGKKDVLVRVHSECLTGDALGSMRCDCGDQLQAALKKIEAAGEGVVLYMRQEGRGIGLANKMRAYALQDKGRDTVEANVELGFAPDLRDYGIGAQILSDLGLTSIRLMTNNPAKRAGLEGYGLTITERVPLMIHANKFDKKYLTIKKTKMGHLLNDDTLK</sequence>
<comment type="function">
    <text evidence="3 19">Catalyzes the conversion of D-ribulose 5-phosphate to formate and 3,4-dihydroxy-2-butanone 4-phosphate.</text>
</comment>
<evidence type="ECO:0000313" key="22">
    <source>
        <dbReference type="Proteomes" id="UP000182412"/>
    </source>
</evidence>
<evidence type="ECO:0000256" key="3">
    <source>
        <dbReference type="ARBA" id="ARBA00002284"/>
    </source>
</evidence>
<dbReference type="SUPFAM" id="SSF55821">
    <property type="entry name" value="YrdC/RibB"/>
    <property type="match status" value="1"/>
</dbReference>
<feature type="active site" description="Proton acceptor; for GTP cyclohydrolase activity" evidence="19">
    <location>
        <position position="329"/>
    </location>
</feature>
<keyword evidence="7 19" id="KW-0686">Riboflavin biosynthesis</keyword>
<evidence type="ECO:0000256" key="17">
    <source>
        <dbReference type="ARBA" id="ARBA00043932"/>
    </source>
</evidence>
<dbReference type="GO" id="GO:0008686">
    <property type="term" value="F:3,4-dihydroxy-2-butanone-4-phosphate synthase activity"/>
    <property type="evidence" value="ECO:0007669"/>
    <property type="project" value="UniProtKB-UniRule"/>
</dbReference>
<dbReference type="GO" id="GO:0000287">
    <property type="term" value="F:magnesium ion binding"/>
    <property type="evidence" value="ECO:0007669"/>
    <property type="project" value="UniProtKB-UniRule"/>
</dbReference>
<dbReference type="HAMAP" id="MF_00180">
    <property type="entry name" value="RibB"/>
    <property type="match status" value="1"/>
</dbReference>
<dbReference type="FunFam" id="3.90.870.10:FF:000001">
    <property type="entry name" value="Riboflavin biosynthesis protein RibBA"/>
    <property type="match status" value="1"/>
</dbReference>
<feature type="binding site" evidence="19">
    <location>
        <begin position="252"/>
        <end position="256"/>
    </location>
    <ligand>
        <name>GTP</name>
        <dbReference type="ChEBI" id="CHEBI:37565"/>
    </ligand>
</feature>
<dbReference type="Pfam" id="PF00925">
    <property type="entry name" value="GTP_cyclohydro2"/>
    <property type="match status" value="1"/>
</dbReference>
<protein>
    <recommendedName>
        <fullName evidence="19">Riboflavin biosynthesis protein RibBA</fullName>
    </recommendedName>
    <domain>
        <recommendedName>
            <fullName evidence="19">3,4-dihydroxy-2-butanone 4-phosphate synthase</fullName>
            <shortName evidence="19">DHBP synthase</shortName>
            <ecNumber evidence="19">4.1.99.12</ecNumber>
        </recommendedName>
    </domain>
    <domain>
        <recommendedName>
            <fullName evidence="19">GTP cyclohydrolase-2</fullName>
            <ecNumber evidence="19">3.5.4.25</ecNumber>
        </recommendedName>
        <alternativeName>
            <fullName evidence="19">GTP cyclohydrolase II</fullName>
        </alternativeName>
    </domain>
</protein>
<dbReference type="PANTHER" id="PTHR21327:SF18">
    <property type="entry name" value="3,4-DIHYDROXY-2-BUTANONE 4-PHOSPHATE SYNTHASE"/>
    <property type="match status" value="1"/>
</dbReference>
<keyword evidence="11 19" id="KW-0862">Zinc</keyword>
<comment type="cofactor">
    <cofactor evidence="2">
        <name>Mn(2+)</name>
        <dbReference type="ChEBI" id="CHEBI:29035"/>
    </cofactor>
</comment>
<keyword evidence="16 19" id="KW-0511">Multifunctional enzyme</keyword>
<comment type="catalytic activity">
    <reaction evidence="1 19">
        <text>D-ribulose 5-phosphate = (2S)-2-hydroxy-3-oxobutyl phosphate + formate + H(+)</text>
        <dbReference type="Rhea" id="RHEA:18457"/>
        <dbReference type="ChEBI" id="CHEBI:15378"/>
        <dbReference type="ChEBI" id="CHEBI:15740"/>
        <dbReference type="ChEBI" id="CHEBI:58121"/>
        <dbReference type="ChEBI" id="CHEBI:58830"/>
        <dbReference type="EC" id="4.1.99.12"/>
    </reaction>
</comment>
<feature type="binding site" evidence="19">
    <location>
        <position position="352"/>
    </location>
    <ligand>
        <name>GTP</name>
        <dbReference type="ChEBI" id="CHEBI:37565"/>
    </ligand>
</feature>
<comment type="similarity">
    <text evidence="19">In the C-terminal section; belongs to the GTP cyclohydrolase II family.</text>
</comment>
<accession>A0A1H0UD57</accession>
<comment type="cofactor">
    <cofactor evidence="19">
        <name>Zn(2+)</name>
        <dbReference type="ChEBI" id="CHEBI:29105"/>
    </cofactor>
    <text evidence="19">Binds 1 zinc ion per subunit.</text>
</comment>
<dbReference type="InterPro" id="IPR016299">
    <property type="entry name" value="Riboflavin_synth_RibBA"/>
</dbReference>
<dbReference type="UniPathway" id="UPA00275">
    <property type="reaction ID" value="UER00399"/>
</dbReference>
<dbReference type="NCBIfam" id="NF006803">
    <property type="entry name" value="PRK09311.1"/>
    <property type="match status" value="1"/>
</dbReference>
<dbReference type="OrthoDB" id="9793111at2"/>
<evidence type="ECO:0000256" key="7">
    <source>
        <dbReference type="ARBA" id="ARBA00022619"/>
    </source>
</evidence>
<dbReference type="PANTHER" id="PTHR21327">
    <property type="entry name" value="GTP CYCLOHYDROLASE II-RELATED"/>
    <property type="match status" value="1"/>
</dbReference>
<feature type="active site" description="Nucleophile; for GTP cyclohydrolase activity" evidence="19">
    <location>
        <position position="331"/>
    </location>
</feature>
<feature type="region of interest" description="DHBP synthase" evidence="19">
    <location>
        <begin position="1"/>
        <end position="201"/>
    </location>
</feature>
<dbReference type="GO" id="GO:0008270">
    <property type="term" value="F:zinc ion binding"/>
    <property type="evidence" value="ECO:0007669"/>
    <property type="project" value="UniProtKB-UniRule"/>
</dbReference>
<evidence type="ECO:0000256" key="1">
    <source>
        <dbReference type="ARBA" id="ARBA00000141"/>
    </source>
</evidence>
<dbReference type="EC" id="4.1.99.12" evidence="19"/>
<evidence type="ECO:0000256" key="8">
    <source>
        <dbReference type="ARBA" id="ARBA00022723"/>
    </source>
</evidence>
<dbReference type="HAMAP" id="MF_01283">
    <property type="entry name" value="RibBA"/>
    <property type="match status" value="1"/>
</dbReference>
<gene>
    <name evidence="19" type="primary">ribBA</name>
    <name evidence="21" type="ORF">SAMN05216366_13116</name>
</gene>
<proteinExistence type="inferred from homology"/>
<evidence type="ECO:0000256" key="2">
    <source>
        <dbReference type="ARBA" id="ARBA00001936"/>
    </source>
</evidence>
<dbReference type="NCBIfam" id="TIGR00505">
    <property type="entry name" value="ribA"/>
    <property type="match status" value="1"/>
</dbReference>
<feature type="binding site" evidence="19">
    <location>
        <position position="29"/>
    </location>
    <ligand>
        <name>Mg(2+)</name>
        <dbReference type="ChEBI" id="CHEBI:18420"/>
        <label>2</label>
    </ligand>
</feature>
<keyword evidence="15 19" id="KW-0456">Lyase</keyword>
<comment type="pathway">
    <text evidence="5 19">Cofactor biosynthesis; riboflavin biosynthesis; 2-hydroxy-3-oxobutyl phosphate from D-ribulose 5-phosphate: step 1/1.</text>
</comment>
<name>A0A1H0UD57_SELRU</name>
<evidence type="ECO:0000259" key="20">
    <source>
        <dbReference type="Pfam" id="PF00925"/>
    </source>
</evidence>
<evidence type="ECO:0000256" key="14">
    <source>
        <dbReference type="ARBA" id="ARBA00023211"/>
    </source>
</evidence>
<evidence type="ECO:0000256" key="15">
    <source>
        <dbReference type="ARBA" id="ARBA00023239"/>
    </source>
</evidence>
<feature type="binding site" evidence="19">
    <location>
        <position position="317"/>
    </location>
    <ligand>
        <name>GTP</name>
        <dbReference type="ChEBI" id="CHEBI:37565"/>
    </ligand>
</feature>
<dbReference type="GO" id="GO:0003935">
    <property type="term" value="F:GTP cyclohydrolase II activity"/>
    <property type="evidence" value="ECO:0007669"/>
    <property type="project" value="UniProtKB-UniRule"/>
</dbReference>
<dbReference type="PIRSF" id="PIRSF001259">
    <property type="entry name" value="RibA"/>
    <property type="match status" value="1"/>
</dbReference>
<evidence type="ECO:0000256" key="10">
    <source>
        <dbReference type="ARBA" id="ARBA00022801"/>
    </source>
</evidence>
<evidence type="ECO:0000256" key="13">
    <source>
        <dbReference type="ARBA" id="ARBA00023134"/>
    </source>
</evidence>
<feature type="binding site" evidence="19">
    <location>
        <position position="29"/>
    </location>
    <ligand>
        <name>Mg(2+)</name>
        <dbReference type="ChEBI" id="CHEBI:18420"/>
        <label>1</label>
    </ligand>
</feature>
<evidence type="ECO:0000256" key="19">
    <source>
        <dbReference type="HAMAP-Rule" id="MF_01283"/>
    </source>
</evidence>
<comment type="pathway">
    <text evidence="4 19">Cofactor biosynthesis; riboflavin biosynthesis; 5-amino-6-(D-ribitylamino)uracil from GTP: step 1/4.</text>
</comment>
<feature type="binding site" evidence="19">
    <location>
        <position position="357"/>
    </location>
    <ligand>
        <name>GTP</name>
        <dbReference type="ChEBI" id="CHEBI:37565"/>
    </ligand>
</feature>
<feature type="binding site" evidence="19">
    <location>
        <begin position="140"/>
        <end position="144"/>
    </location>
    <ligand>
        <name>D-ribulose 5-phosphate</name>
        <dbReference type="ChEBI" id="CHEBI:58121"/>
    </ligand>
</feature>
<feature type="site" description="Essential for DHBP synthase activity" evidence="19">
    <location>
        <position position="126"/>
    </location>
</feature>
<feature type="binding site" evidence="19">
    <location>
        <position position="268"/>
    </location>
    <ligand>
        <name>Zn(2+)</name>
        <dbReference type="ChEBI" id="CHEBI:29105"/>
        <note>catalytic</note>
    </ligand>
</feature>
<keyword evidence="9 19" id="KW-0547">Nucleotide-binding</keyword>
<evidence type="ECO:0000256" key="16">
    <source>
        <dbReference type="ARBA" id="ARBA00023268"/>
    </source>
</evidence>
<feature type="binding site" evidence="19">
    <location>
        <position position="143"/>
    </location>
    <ligand>
        <name>Mg(2+)</name>
        <dbReference type="ChEBI" id="CHEBI:18420"/>
        <label>2</label>
    </ligand>
</feature>
<keyword evidence="10 19" id="KW-0378">Hydrolase</keyword>
<evidence type="ECO:0000256" key="12">
    <source>
        <dbReference type="ARBA" id="ARBA00022842"/>
    </source>
</evidence>
<dbReference type="Proteomes" id="UP000182412">
    <property type="component" value="Unassembled WGS sequence"/>
</dbReference>
<dbReference type="OMA" id="ECRGLIC"/>
<comment type="similarity">
    <text evidence="6 19">In the N-terminal section; belongs to the DHBP synthase family.</text>
</comment>
<dbReference type="EC" id="3.5.4.25" evidence="19"/>
<dbReference type="InterPro" id="IPR032677">
    <property type="entry name" value="GTP_cyclohydro_II"/>
</dbReference>
<feature type="binding site" evidence="19">
    <location>
        <begin position="28"/>
        <end position="29"/>
    </location>
    <ligand>
        <name>D-ribulose 5-phosphate</name>
        <dbReference type="ChEBI" id="CHEBI:58121"/>
    </ligand>
</feature>
<dbReference type="RefSeq" id="WP_014424132.1">
    <property type="nucleotide sequence ID" value="NZ_FNJQ01000031.1"/>
</dbReference>
<feature type="binding site" evidence="19">
    <location>
        <position position="164"/>
    </location>
    <ligand>
        <name>D-ribulose 5-phosphate</name>
        <dbReference type="ChEBI" id="CHEBI:58121"/>
    </ligand>
</feature>
<feature type="binding site" evidence="19">
    <location>
        <begin position="295"/>
        <end position="297"/>
    </location>
    <ligand>
        <name>GTP</name>
        <dbReference type="ChEBI" id="CHEBI:37565"/>
    </ligand>
</feature>
<dbReference type="GO" id="GO:0009231">
    <property type="term" value="P:riboflavin biosynthetic process"/>
    <property type="evidence" value="ECO:0007669"/>
    <property type="project" value="UniProtKB-UniRule"/>
</dbReference>